<feature type="compositionally biased region" description="Acidic residues" evidence="9">
    <location>
        <begin position="233"/>
        <end position="247"/>
    </location>
</feature>
<evidence type="ECO:0000256" key="9">
    <source>
        <dbReference type="SAM" id="MobiDB-lite"/>
    </source>
</evidence>
<evidence type="ECO:0000256" key="4">
    <source>
        <dbReference type="ARBA" id="ARBA00022771"/>
    </source>
</evidence>
<keyword evidence="6" id="KW-0238">DNA-binding</keyword>
<organism evidence="11 12">
    <name type="scientific">Phanerochaete sordida</name>
    <dbReference type="NCBI Taxonomy" id="48140"/>
    <lineage>
        <taxon>Eukaryota</taxon>
        <taxon>Fungi</taxon>
        <taxon>Dikarya</taxon>
        <taxon>Basidiomycota</taxon>
        <taxon>Agaricomycotina</taxon>
        <taxon>Agaricomycetes</taxon>
        <taxon>Polyporales</taxon>
        <taxon>Phanerochaetaceae</taxon>
        <taxon>Phanerochaete</taxon>
    </lineage>
</organism>
<feature type="domain" description="C2H2-type" evidence="10">
    <location>
        <begin position="173"/>
        <end position="200"/>
    </location>
</feature>
<dbReference type="GO" id="GO:0008270">
    <property type="term" value="F:zinc ion binding"/>
    <property type="evidence" value="ECO:0007669"/>
    <property type="project" value="UniProtKB-KW"/>
</dbReference>
<accession>A0A9P3LEG6</accession>
<dbReference type="Pfam" id="PF00096">
    <property type="entry name" value="zf-C2H2"/>
    <property type="match status" value="2"/>
</dbReference>
<keyword evidence="4 8" id="KW-0863">Zinc-finger</keyword>
<feature type="compositionally biased region" description="Low complexity" evidence="9">
    <location>
        <begin position="265"/>
        <end position="281"/>
    </location>
</feature>
<feature type="region of interest" description="Disordered" evidence="9">
    <location>
        <begin position="1"/>
        <end position="106"/>
    </location>
</feature>
<keyword evidence="5" id="KW-0862">Zinc</keyword>
<dbReference type="GO" id="GO:0000978">
    <property type="term" value="F:RNA polymerase II cis-regulatory region sequence-specific DNA binding"/>
    <property type="evidence" value="ECO:0007669"/>
    <property type="project" value="TreeGrafter"/>
</dbReference>
<reference evidence="11 12" key="1">
    <citation type="submission" date="2021-08" db="EMBL/GenBank/DDBJ databases">
        <title>Draft Genome Sequence of Phanerochaete sordida strain YK-624.</title>
        <authorList>
            <person name="Mori T."/>
            <person name="Dohra H."/>
            <person name="Suzuki T."/>
            <person name="Kawagishi H."/>
            <person name="Hirai H."/>
        </authorList>
    </citation>
    <scope>NUCLEOTIDE SEQUENCE [LARGE SCALE GENOMIC DNA]</scope>
    <source>
        <strain evidence="11 12">YK-624</strain>
    </source>
</reference>
<gene>
    <name evidence="11" type="ORF">PsYK624_083830</name>
</gene>
<dbReference type="GO" id="GO:0031519">
    <property type="term" value="C:PcG protein complex"/>
    <property type="evidence" value="ECO:0007669"/>
    <property type="project" value="TreeGrafter"/>
</dbReference>
<protein>
    <submittedName>
        <fullName evidence="11">Zinc finger protein</fullName>
    </submittedName>
</protein>
<dbReference type="SMART" id="SM00355">
    <property type="entry name" value="ZnF_C2H2"/>
    <property type="match status" value="2"/>
</dbReference>
<sequence length="281" mass="30112">MPSGQVPYYDPSRQDPNRPTLPPIRDIFGEELAQAVPSGQGARRGSSSSSPHIPFQRLALADDGAMPRSQTPGGSSRGQSSRSPPNYSEGGRPMSPPGQTRAHSEQSYRPILPQTHAAYSRTAILPRHIDPSALATSGYPYAASQPLPPNAQGQQYPYDPSMLDRHASASGRYECMWCGKGFTRPSSLKIHMNTHTGEKPYVCPFEGCGRSFSVQSNMRRHARVHTRNADSQADQDQDDVDEEDEEPASGSGSHSRSHSRGGSGSSSQPGGSSSGHGAARS</sequence>
<evidence type="ECO:0000256" key="8">
    <source>
        <dbReference type="PROSITE-ProRule" id="PRU00042"/>
    </source>
</evidence>
<proteinExistence type="predicted"/>
<comment type="subcellular location">
    <subcellularLocation>
        <location evidence="1">Nucleus</location>
    </subcellularLocation>
</comment>
<name>A0A9P3LEG6_9APHY</name>
<dbReference type="InterPro" id="IPR013087">
    <property type="entry name" value="Znf_C2H2_type"/>
</dbReference>
<keyword evidence="2" id="KW-0479">Metal-binding</keyword>
<evidence type="ECO:0000256" key="6">
    <source>
        <dbReference type="ARBA" id="ARBA00023125"/>
    </source>
</evidence>
<evidence type="ECO:0000256" key="1">
    <source>
        <dbReference type="ARBA" id="ARBA00004123"/>
    </source>
</evidence>
<dbReference type="InterPro" id="IPR036236">
    <property type="entry name" value="Znf_C2H2_sf"/>
</dbReference>
<dbReference type="FunFam" id="3.30.160.60:FF:000104">
    <property type="entry name" value="Transcriptional repressor protein YY1"/>
    <property type="match status" value="1"/>
</dbReference>
<evidence type="ECO:0000256" key="5">
    <source>
        <dbReference type="ARBA" id="ARBA00022833"/>
    </source>
</evidence>
<keyword evidence="12" id="KW-1185">Reference proteome</keyword>
<dbReference type="Proteomes" id="UP000703269">
    <property type="component" value="Unassembled WGS sequence"/>
</dbReference>
<evidence type="ECO:0000259" key="10">
    <source>
        <dbReference type="PROSITE" id="PS50157"/>
    </source>
</evidence>
<evidence type="ECO:0000256" key="2">
    <source>
        <dbReference type="ARBA" id="ARBA00022723"/>
    </source>
</evidence>
<dbReference type="EMBL" id="BPQB01000025">
    <property type="protein sequence ID" value="GJE92230.1"/>
    <property type="molecule type" value="Genomic_DNA"/>
</dbReference>
<evidence type="ECO:0000313" key="12">
    <source>
        <dbReference type="Proteomes" id="UP000703269"/>
    </source>
</evidence>
<dbReference type="Gene3D" id="3.30.160.60">
    <property type="entry name" value="Classic Zinc Finger"/>
    <property type="match status" value="2"/>
</dbReference>
<dbReference type="FunFam" id="3.30.160.60:FF:001498">
    <property type="entry name" value="Zinc finger protein 404"/>
    <property type="match status" value="1"/>
</dbReference>
<dbReference type="PANTHER" id="PTHR14003">
    <property type="entry name" value="TRANSCRIPTIONAL REPRESSOR PROTEIN YY"/>
    <property type="match status" value="1"/>
</dbReference>
<keyword evidence="7" id="KW-0539">Nucleus</keyword>
<dbReference type="GO" id="GO:0000981">
    <property type="term" value="F:DNA-binding transcription factor activity, RNA polymerase II-specific"/>
    <property type="evidence" value="ECO:0007669"/>
    <property type="project" value="TreeGrafter"/>
</dbReference>
<feature type="domain" description="C2H2-type" evidence="10">
    <location>
        <begin position="201"/>
        <end position="230"/>
    </location>
</feature>
<feature type="compositionally biased region" description="Low complexity" evidence="9">
    <location>
        <begin position="67"/>
        <end position="85"/>
    </location>
</feature>
<keyword evidence="3" id="KW-0677">Repeat</keyword>
<feature type="region of interest" description="Disordered" evidence="9">
    <location>
        <begin position="219"/>
        <end position="281"/>
    </location>
</feature>
<dbReference type="PROSITE" id="PS00028">
    <property type="entry name" value="ZINC_FINGER_C2H2_1"/>
    <property type="match status" value="2"/>
</dbReference>
<dbReference type="PANTHER" id="PTHR14003:SF20">
    <property type="entry name" value="FINGER DOMAIN PROTEIN, PUTATIVE (AFU_ORTHOLOGUE AFUA_4G10380)-RELATED"/>
    <property type="match status" value="1"/>
</dbReference>
<evidence type="ECO:0000256" key="3">
    <source>
        <dbReference type="ARBA" id="ARBA00022737"/>
    </source>
</evidence>
<evidence type="ECO:0000313" key="11">
    <source>
        <dbReference type="EMBL" id="GJE92230.1"/>
    </source>
</evidence>
<dbReference type="SUPFAM" id="SSF57667">
    <property type="entry name" value="beta-beta-alpha zinc fingers"/>
    <property type="match status" value="1"/>
</dbReference>
<dbReference type="OrthoDB" id="6077919at2759"/>
<dbReference type="PROSITE" id="PS50157">
    <property type="entry name" value="ZINC_FINGER_C2H2_2"/>
    <property type="match status" value="2"/>
</dbReference>
<comment type="caution">
    <text evidence="11">The sequence shown here is derived from an EMBL/GenBank/DDBJ whole genome shotgun (WGS) entry which is preliminary data.</text>
</comment>
<evidence type="ECO:0000256" key="7">
    <source>
        <dbReference type="ARBA" id="ARBA00023242"/>
    </source>
</evidence>
<dbReference type="AlphaFoldDB" id="A0A9P3LEG6"/>
<dbReference type="GO" id="GO:0005667">
    <property type="term" value="C:transcription regulator complex"/>
    <property type="evidence" value="ECO:0007669"/>
    <property type="project" value="TreeGrafter"/>
</dbReference>
<dbReference type="GO" id="GO:0000785">
    <property type="term" value="C:chromatin"/>
    <property type="evidence" value="ECO:0007669"/>
    <property type="project" value="TreeGrafter"/>
</dbReference>